<name>A0A502IED8_9PSED</name>
<evidence type="ECO:0000313" key="2">
    <source>
        <dbReference type="Proteomes" id="UP000320914"/>
    </source>
</evidence>
<reference evidence="1 2" key="1">
    <citation type="journal article" date="2019" name="Environ. Microbiol.">
        <title>Species interactions and distinct microbial communities in high Arctic permafrost affected cryosols are associated with the CH4 and CO2 gas fluxes.</title>
        <authorList>
            <person name="Altshuler I."/>
            <person name="Hamel J."/>
            <person name="Turney S."/>
            <person name="Magnuson E."/>
            <person name="Levesque R."/>
            <person name="Greer C."/>
            <person name="Whyte L.G."/>
        </authorList>
    </citation>
    <scope>NUCLEOTIDE SEQUENCE [LARGE SCALE GENOMIC DNA]</scope>
    <source>
        <strain evidence="1 2">OWC5</strain>
    </source>
</reference>
<accession>A0A502IED8</accession>
<gene>
    <name evidence="1" type="ORF">EAH74_12065</name>
</gene>
<evidence type="ECO:0000313" key="1">
    <source>
        <dbReference type="EMBL" id="TPG84755.1"/>
    </source>
</evidence>
<proteinExistence type="predicted"/>
<comment type="caution">
    <text evidence="1">The sequence shown here is derived from an EMBL/GenBank/DDBJ whole genome shotgun (WGS) entry which is preliminary data.</text>
</comment>
<dbReference type="EMBL" id="RCZA01000004">
    <property type="protein sequence ID" value="TPG84755.1"/>
    <property type="molecule type" value="Genomic_DNA"/>
</dbReference>
<dbReference type="AlphaFoldDB" id="A0A502IED8"/>
<dbReference type="RefSeq" id="WP_140678575.1">
    <property type="nucleotide sequence ID" value="NZ_RCZA01000004.1"/>
</dbReference>
<organism evidence="1 2">
    <name type="scientific">Pseudomonas mandelii</name>
    <dbReference type="NCBI Taxonomy" id="75612"/>
    <lineage>
        <taxon>Bacteria</taxon>
        <taxon>Pseudomonadati</taxon>
        <taxon>Pseudomonadota</taxon>
        <taxon>Gammaproteobacteria</taxon>
        <taxon>Pseudomonadales</taxon>
        <taxon>Pseudomonadaceae</taxon>
        <taxon>Pseudomonas</taxon>
    </lineage>
</organism>
<sequence length="139" mass="15594">MEINQLEKIIASANGAIAERRRLAEIKECNGSATKIGSAKNSQSLAEAHESDLLQLIHGSRTVVDSAQLKRLLRDVERLNFWQTHDWYAGERTLEGEWRFFDADGNSCKGASLREALDQLKVLQPDLRGQISDDDAWEG</sequence>
<dbReference type="Proteomes" id="UP000320914">
    <property type="component" value="Unassembled WGS sequence"/>
</dbReference>
<protein>
    <submittedName>
        <fullName evidence="1">Uncharacterized protein</fullName>
    </submittedName>
</protein>